<name>A0ABW4JBA4_9LACO</name>
<organism evidence="15 16">
    <name type="scientific">Agrilactobacillus yilanensis</name>
    <dbReference type="NCBI Taxonomy" id="2485997"/>
    <lineage>
        <taxon>Bacteria</taxon>
        <taxon>Bacillati</taxon>
        <taxon>Bacillota</taxon>
        <taxon>Bacilli</taxon>
        <taxon>Lactobacillales</taxon>
        <taxon>Lactobacillaceae</taxon>
        <taxon>Agrilactobacillus</taxon>
    </lineage>
</organism>
<keyword evidence="7 12" id="KW-0489">Methyltransferase</keyword>
<evidence type="ECO:0000256" key="1">
    <source>
        <dbReference type="ARBA" id="ARBA00004496"/>
    </source>
</evidence>
<dbReference type="PIRSF" id="PIRSF015601">
    <property type="entry name" value="MTase_slr0722"/>
    <property type="match status" value="1"/>
</dbReference>
<evidence type="ECO:0000256" key="11">
    <source>
        <dbReference type="ARBA" id="ARBA00047944"/>
    </source>
</evidence>
<dbReference type="GO" id="GO:0032259">
    <property type="term" value="P:methylation"/>
    <property type="evidence" value="ECO:0007669"/>
    <property type="project" value="UniProtKB-KW"/>
</dbReference>
<evidence type="ECO:0000256" key="9">
    <source>
        <dbReference type="ARBA" id="ARBA00022691"/>
    </source>
</evidence>
<evidence type="ECO:0000313" key="15">
    <source>
        <dbReference type="EMBL" id="MFD1672906.1"/>
    </source>
</evidence>
<dbReference type="InterPro" id="IPR015947">
    <property type="entry name" value="PUA-like_sf"/>
</dbReference>
<evidence type="ECO:0000313" key="16">
    <source>
        <dbReference type="Proteomes" id="UP001597267"/>
    </source>
</evidence>
<dbReference type="Proteomes" id="UP001597267">
    <property type="component" value="Unassembled WGS sequence"/>
</dbReference>
<dbReference type="NCBIfam" id="NF008691">
    <property type="entry name" value="PRK11713.1-4"/>
    <property type="match status" value="1"/>
</dbReference>
<evidence type="ECO:0000256" key="3">
    <source>
        <dbReference type="ARBA" id="ARBA00012328"/>
    </source>
</evidence>
<evidence type="ECO:0000259" key="13">
    <source>
        <dbReference type="Pfam" id="PF04452"/>
    </source>
</evidence>
<dbReference type="Gene3D" id="3.40.1280.10">
    <property type="match status" value="1"/>
</dbReference>
<protein>
    <recommendedName>
        <fullName evidence="4 12">Ribosomal RNA small subunit methyltransferase E</fullName>
        <ecNumber evidence="3 12">2.1.1.193</ecNumber>
    </recommendedName>
</protein>
<dbReference type="InterPro" id="IPR046887">
    <property type="entry name" value="RsmE_PUA-like"/>
</dbReference>
<sequence length="252" mass="28187">MQQYFIDTTLTLQQVETITDPRIVHHVVKVMRMRPEAQFELVDATHQPYLAVLQAVAADQKQLQVQITKRLQRQTELPVSVTLACGLPKREKTEWIVQKATEMGASKIVFFGGERSVVRWDTNKAAKKLARLQLIAQEAGEQSHRNVWPTVTFVSNITAVTALSASVKLFAYEESGKQGENRVLKTALNQLNAEDELLCVFGPEGGISENETAILRTHDFQATGLGPRILRTETAPLYFLSCVSYAAELIYS</sequence>
<feature type="domain" description="Ribosomal RNA small subunit methyltransferase E methyltransferase" evidence="13">
    <location>
        <begin position="76"/>
        <end position="243"/>
    </location>
</feature>
<proteinExistence type="inferred from homology"/>
<dbReference type="PANTHER" id="PTHR30027:SF3">
    <property type="entry name" value="16S RRNA (URACIL(1498)-N(3))-METHYLTRANSFERASE"/>
    <property type="match status" value="1"/>
</dbReference>
<dbReference type="NCBIfam" id="TIGR00046">
    <property type="entry name" value="RsmE family RNA methyltransferase"/>
    <property type="match status" value="1"/>
</dbReference>
<evidence type="ECO:0000256" key="10">
    <source>
        <dbReference type="ARBA" id="ARBA00025699"/>
    </source>
</evidence>
<evidence type="ECO:0000256" key="4">
    <source>
        <dbReference type="ARBA" id="ARBA00013673"/>
    </source>
</evidence>
<gene>
    <name evidence="15" type="ORF">ACFQ5M_12420</name>
</gene>
<keyword evidence="9 12" id="KW-0949">S-adenosyl-L-methionine</keyword>
<comment type="caution">
    <text evidence="15">The sequence shown here is derived from an EMBL/GenBank/DDBJ whole genome shotgun (WGS) entry which is preliminary data.</text>
</comment>
<reference evidence="16" key="1">
    <citation type="journal article" date="2019" name="Int. J. Syst. Evol. Microbiol.">
        <title>The Global Catalogue of Microorganisms (GCM) 10K type strain sequencing project: providing services to taxonomists for standard genome sequencing and annotation.</title>
        <authorList>
            <consortium name="The Broad Institute Genomics Platform"/>
            <consortium name="The Broad Institute Genome Sequencing Center for Infectious Disease"/>
            <person name="Wu L."/>
            <person name="Ma J."/>
        </authorList>
    </citation>
    <scope>NUCLEOTIDE SEQUENCE [LARGE SCALE GENOMIC DNA]</scope>
    <source>
        <strain evidence="16">CCM 8896</strain>
    </source>
</reference>
<evidence type="ECO:0000256" key="8">
    <source>
        <dbReference type="ARBA" id="ARBA00022679"/>
    </source>
</evidence>
<accession>A0ABW4JBA4</accession>
<dbReference type="RefSeq" id="WP_125712897.1">
    <property type="nucleotide sequence ID" value="NZ_JBHTOP010000026.1"/>
</dbReference>
<evidence type="ECO:0000256" key="7">
    <source>
        <dbReference type="ARBA" id="ARBA00022603"/>
    </source>
</evidence>
<evidence type="ECO:0000259" key="14">
    <source>
        <dbReference type="Pfam" id="PF20260"/>
    </source>
</evidence>
<evidence type="ECO:0000256" key="6">
    <source>
        <dbReference type="ARBA" id="ARBA00022552"/>
    </source>
</evidence>
<comment type="similarity">
    <text evidence="2 12">Belongs to the RNA methyltransferase RsmE family.</text>
</comment>
<keyword evidence="16" id="KW-1185">Reference proteome</keyword>
<dbReference type="PANTHER" id="PTHR30027">
    <property type="entry name" value="RIBOSOMAL RNA SMALL SUBUNIT METHYLTRANSFERASE E"/>
    <property type="match status" value="1"/>
</dbReference>
<comment type="function">
    <text evidence="10 12">Specifically methylates the N3 position of the uracil ring of uridine 1498 (m3U1498) in 16S rRNA. Acts on the fully assembled 30S ribosomal subunit.</text>
</comment>
<keyword evidence="8 12" id="KW-0808">Transferase</keyword>
<dbReference type="Pfam" id="PF20260">
    <property type="entry name" value="PUA_4"/>
    <property type="match status" value="1"/>
</dbReference>
<dbReference type="InterPro" id="IPR046886">
    <property type="entry name" value="RsmE_MTase_dom"/>
</dbReference>
<comment type="subcellular location">
    <subcellularLocation>
        <location evidence="1 12">Cytoplasm</location>
    </subcellularLocation>
</comment>
<dbReference type="Pfam" id="PF04452">
    <property type="entry name" value="Methyltrans_RNA"/>
    <property type="match status" value="1"/>
</dbReference>
<evidence type="ECO:0000256" key="2">
    <source>
        <dbReference type="ARBA" id="ARBA00005528"/>
    </source>
</evidence>
<evidence type="ECO:0000256" key="5">
    <source>
        <dbReference type="ARBA" id="ARBA00022490"/>
    </source>
</evidence>
<dbReference type="InterPro" id="IPR029026">
    <property type="entry name" value="tRNA_m1G_MTases_N"/>
</dbReference>
<comment type="catalytic activity">
    <reaction evidence="11 12">
        <text>uridine(1498) in 16S rRNA + S-adenosyl-L-methionine = N(3)-methyluridine(1498) in 16S rRNA + S-adenosyl-L-homocysteine + H(+)</text>
        <dbReference type="Rhea" id="RHEA:42920"/>
        <dbReference type="Rhea" id="RHEA-COMP:10283"/>
        <dbReference type="Rhea" id="RHEA-COMP:10284"/>
        <dbReference type="ChEBI" id="CHEBI:15378"/>
        <dbReference type="ChEBI" id="CHEBI:57856"/>
        <dbReference type="ChEBI" id="CHEBI:59789"/>
        <dbReference type="ChEBI" id="CHEBI:65315"/>
        <dbReference type="ChEBI" id="CHEBI:74502"/>
        <dbReference type="EC" id="2.1.1.193"/>
    </reaction>
</comment>
<dbReference type="EC" id="2.1.1.193" evidence="3 12"/>
<dbReference type="InterPro" id="IPR029028">
    <property type="entry name" value="Alpha/beta_knot_MTases"/>
</dbReference>
<dbReference type="CDD" id="cd18084">
    <property type="entry name" value="RsmE-like"/>
    <property type="match status" value="1"/>
</dbReference>
<dbReference type="GO" id="GO:0008168">
    <property type="term" value="F:methyltransferase activity"/>
    <property type="evidence" value="ECO:0007669"/>
    <property type="project" value="UniProtKB-KW"/>
</dbReference>
<keyword evidence="5 12" id="KW-0963">Cytoplasm</keyword>
<dbReference type="SUPFAM" id="SSF75217">
    <property type="entry name" value="alpha/beta knot"/>
    <property type="match status" value="1"/>
</dbReference>
<keyword evidence="6 12" id="KW-0698">rRNA processing</keyword>
<feature type="domain" description="Ribosomal RNA small subunit methyltransferase E PUA-like" evidence="14">
    <location>
        <begin position="18"/>
        <end position="65"/>
    </location>
</feature>
<dbReference type="InterPro" id="IPR006700">
    <property type="entry name" value="RsmE"/>
</dbReference>
<dbReference type="SUPFAM" id="SSF88697">
    <property type="entry name" value="PUA domain-like"/>
    <property type="match status" value="1"/>
</dbReference>
<evidence type="ECO:0000256" key="12">
    <source>
        <dbReference type="PIRNR" id="PIRNR015601"/>
    </source>
</evidence>
<dbReference type="EMBL" id="JBHTOP010000026">
    <property type="protein sequence ID" value="MFD1672906.1"/>
    <property type="molecule type" value="Genomic_DNA"/>
</dbReference>